<keyword evidence="4" id="KW-1185">Reference proteome</keyword>
<evidence type="ECO:0000256" key="1">
    <source>
        <dbReference type="ARBA" id="ARBA00008791"/>
    </source>
</evidence>
<evidence type="ECO:0000313" key="4">
    <source>
        <dbReference type="Proteomes" id="UP000239872"/>
    </source>
</evidence>
<dbReference type="RefSeq" id="WP_105040916.1">
    <property type="nucleotide sequence ID" value="NZ_PPSL01000006.1"/>
</dbReference>
<dbReference type="Gene3D" id="3.40.50.12370">
    <property type="match status" value="1"/>
</dbReference>
<dbReference type="OrthoDB" id="9788959at2"/>
<organism evidence="3 4">
    <name type="scientific">Flavipsychrobacter stenotrophus</name>
    <dbReference type="NCBI Taxonomy" id="2077091"/>
    <lineage>
        <taxon>Bacteria</taxon>
        <taxon>Pseudomonadati</taxon>
        <taxon>Bacteroidota</taxon>
        <taxon>Chitinophagia</taxon>
        <taxon>Chitinophagales</taxon>
        <taxon>Chitinophagaceae</taxon>
        <taxon>Flavipsychrobacter</taxon>
    </lineage>
</organism>
<dbReference type="InterPro" id="IPR006016">
    <property type="entry name" value="UspA"/>
</dbReference>
<accession>A0A2S7SSE7</accession>
<dbReference type="PANTHER" id="PTHR46268">
    <property type="entry name" value="STRESS RESPONSE PROTEIN NHAX"/>
    <property type="match status" value="1"/>
</dbReference>
<protein>
    <recommendedName>
        <fullName evidence="2">UspA domain-containing protein</fullName>
    </recommendedName>
</protein>
<reference evidence="3 4" key="1">
    <citation type="submission" date="2018-01" db="EMBL/GenBank/DDBJ databases">
        <title>A novel member of the phylum Bacteroidetes isolated from glacier ice.</title>
        <authorList>
            <person name="Liu Q."/>
            <person name="Xin Y.-H."/>
        </authorList>
    </citation>
    <scope>NUCLEOTIDE SEQUENCE [LARGE SCALE GENOMIC DNA]</scope>
    <source>
        <strain evidence="3 4">RB1R16</strain>
    </source>
</reference>
<dbReference type="SUPFAM" id="SSF52402">
    <property type="entry name" value="Adenine nucleotide alpha hydrolases-like"/>
    <property type="match status" value="2"/>
</dbReference>
<sequence length="274" mass="30789">MPFIIAATDFSSVADNAVKYACDLALAQNADVTILHTYSVPLTLGDMTVPLPASEFWEEAEVTIDKLIADLRHQYPQIAFRKAVIYGNVIDAIYEFVGDNEPPMSVVVGNSYSQENPSWMDSTLLEAFRSLKYPILAIPPDTKYEQVRKIGFVYDNELGGSEHALQQLAQLTLTLGAELHIHNNQPEPEEGDMSVEINNGARGLLMPANPLYHYTYGEDVDSSILDFVAKYHLDWLIVMPRRHSFFENLFHKSHTKAIVNTSYIPIMALHETDV</sequence>
<evidence type="ECO:0000259" key="2">
    <source>
        <dbReference type="Pfam" id="PF00582"/>
    </source>
</evidence>
<dbReference type="CDD" id="cd00293">
    <property type="entry name" value="USP-like"/>
    <property type="match status" value="1"/>
</dbReference>
<name>A0A2S7SSE7_9BACT</name>
<dbReference type="AlphaFoldDB" id="A0A2S7SSE7"/>
<dbReference type="Pfam" id="PF00582">
    <property type="entry name" value="Usp"/>
    <property type="match status" value="1"/>
</dbReference>
<dbReference type="EMBL" id="PPSL01000006">
    <property type="protein sequence ID" value="PQJ09466.1"/>
    <property type="molecule type" value="Genomic_DNA"/>
</dbReference>
<feature type="domain" description="UspA" evidence="2">
    <location>
        <begin position="4"/>
        <end position="103"/>
    </location>
</feature>
<comment type="caution">
    <text evidence="3">The sequence shown here is derived from an EMBL/GenBank/DDBJ whole genome shotgun (WGS) entry which is preliminary data.</text>
</comment>
<proteinExistence type="inferred from homology"/>
<dbReference type="Proteomes" id="UP000239872">
    <property type="component" value="Unassembled WGS sequence"/>
</dbReference>
<dbReference type="PANTHER" id="PTHR46268:SF6">
    <property type="entry name" value="UNIVERSAL STRESS PROTEIN UP12"/>
    <property type="match status" value="1"/>
</dbReference>
<evidence type="ECO:0000313" key="3">
    <source>
        <dbReference type="EMBL" id="PQJ09466.1"/>
    </source>
</evidence>
<gene>
    <name evidence="3" type="ORF">CJD36_019695</name>
</gene>
<comment type="similarity">
    <text evidence="1">Belongs to the universal stress protein A family.</text>
</comment>